<evidence type="ECO:0000259" key="1">
    <source>
        <dbReference type="Pfam" id="PF18668"/>
    </source>
</evidence>
<proteinExistence type="predicted"/>
<feature type="domain" description="Tail spike TSP1/Gp66 N-terminal" evidence="1">
    <location>
        <begin position="30"/>
        <end position="91"/>
    </location>
</feature>
<organism evidence="2 3">
    <name type="scientific">Limnobaculum eriocheiris</name>
    <dbReference type="NCBI Taxonomy" id="2897391"/>
    <lineage>
        <taxon>Bacteria</taxon>
        <taxon>Pseudomonadati</taxon>
        <taxon>Pseudomonadota</taxon>
        <taxon>Gammaproteobacteria</taxon>
        <taxon>Enterobacterales</taxon>
        <taxon>Budviciaceae</taxon>
        <taxon>Limnobaculum</taxon>
    </lineage>
</organism>
<name>A0A9X1SJK5_9GAMM</name>
<gene>
    <name evidence="2" type="ORF">LPW36_01090</name>
</gene>
<accession>A0A9X1SJK5</accession>
<keyword evidence="3" id="KW-1185">Reference proteome</keyword>
<sequence>MSENPVNNVTKENSTIEGNNYLTQQAIAEIGYITMDSFQTGNTLTQPNQVLRDTDTGEYFRWDGVFPKVVPSGSIPSTAGGIGTGAWLSVGNATLREQLNAQGATLVDPTRVKVLPSGNLSQALYYVTPEQFGAIGDGTLHRLSEKFNTLSEAQAIYPLVTSLSQSIDWAAMQKSDTVARELKCSVRCPALKKYRFSSLDTLMLDINSCFIAGPQSDHFHGTMISKDKPATTSSTNIGDICIVKVKNVSDTASVNGFINGVVFQGFSLEWANVPWMSAVKGDLSVCLHMNDAIKAKIDVSVWGGEFGVYGYGCWGMVGTLRVLSCHKGIYFDPVASTPEHTSPVGVTGSTTSFDLRVEIGGCPFPIYLDKCQYGFFRGYIEVLNDTEGAIWDRANETPIAVQLGQNCEYLTFELGVEFYNGLLFLADKDNKNITANFGFVYSITYMNSSGNHTARYTIANKYSQTEVTIPAATRAIFSFNNTGNDITVNGMNMSASANSFNNLELVNKYLYSALSGNRLFFNGGNVVCTNYLKVTRTNKRVLDFTRNNGLSDALKPGVDWYYVGGGLYEQKSWTTTALDAYGVVWVASPSGFNLHKCEAYSVGAGGLPQGLGLLEVPSTTLMKFILPGGNTTRSIVYKSTVELIN</sequence>
<dbReference type="Proteomes" id="UP001139171">
    <property type="component" value="Unassembled WGS sequence"/>
</dbReference>
<evidence type="ECO:0000313" key="2">
    <source>
        <dbReference type="EMBL" id="MCD1124640.1"/>
    </source>
</evidence>
<reference evidence="2" key="1">
    <citation type="submission" date="2021-11" db="EMBL/GenBank/DDBJ databases">
        <title>Jinshanibacter sp. isolated from one year old Eriocheir sinensis.</title>
        <authorList>
            <person name="Li J.-Y."/>
            <person name="He W."/>
            <person name="Gao T.-H."/>
        </authorList>
    </citation>
    <scope>NUCLEOTIDE SEQUENCE</scope>
    <source>
        <strain evidence="2">LJY008</strain>
    </source>
</reference>
<dbReference type="Pfam" id="PF18668">
    <property type="entry name" value="Tail_spike_N"/>
    <property type="match status" value="1"/>
</dbReference>
<dbReference type="EMBL" id="JAJNAG010000002">
    <property type="protein sequence ID" value="MCD1124640.1"/>
    <property type="molecule type" value="Genomic_DNA"/>
</dbReference>
<comment type="caution">
    <text evidence="2">The sequence shown here is derived from an EMBL/GenBank/DDBJ whole genome shotgun (WGS) entry which is preliminary data.</text>
</comment>
<dbReference type="AlphaFoldDB" id="A0A9X1SJK5"/>
<evidence type="ECO:0000313" key="3">
    <source>
        <dbReference type="Proteomes" id="UP001139171"/>
    </source>
</evidence>
<protein>
    <recommendedName>
        <fullName evidence="1">Tail spike TSP1/Gp66 N-terminal domain-containing protein</fullName>
    </recommendedName>
</protein>
<dbReference type="InterPro" id="IPR040775">
    <property type="entry name" value="Tail_spike_N"/>
</dbReference>
<dbReference type="Gene3D" id="2.10.10.80">
    <property type="match status" value="1"/>
</dbReference>
<dbReference type="RefSeq" id="WP_230607672.1">
    <property type="nucleotide sequence ID" value="NZ_JAJNAG010000002.1"/>
</dbReference>